<proteinExistence type="predicted"/>
<evidence type="ECO:0000256" key="1">
    <source>
        <dbReference type="SAM" id="Coils"/>
    </source>
</evidence>
<organism evidence="2 3">
    <name type="scientific">Stentor coeruleus</name>
    <dbReference type="NCBI Taxonomy" id="5963"/>
    <lineage>
        <taxon>Eukaryota</taxon>
        <taxon>Sar</taxon>
        <taxon>Alveolata</taxon>
        <taxon>Ciliophora</taxon>
        <taxon>Postciliodesmatophora</taxon>
        <taxon>Heterotrichea</taxon>
        <taxon>Heterotrichida</taxon>
        <taxon>Stentoridae</taxon>
        <taxon>Stentor</taxon>
    </lineage>
</organism>
<evidence type="ECO:0000313" key="3">
    <source>
        <dbReference type="Proteomes" id="UP000187209"/>
    </source>
</evidence>
<accession>A0A1R2B2B2</accession>
<protein>
    <submittedName>
        <fullName evidence="2">Uncharacterized protein</fullName>
    </submittedName>
</protein>
<gene>
    <name evidence="2" type="ORF">SteCoe_31005</name>
</gene>
<reference evidence="2 3" key="1">
    <citation type="submission" date="2016-11" db="EMBL/GenBank/DDBJ databases">
        <title>The macronuclear genome of Stentor coeruleus: a giant cell with tiny introns.</title>
        <authorList>
            <person name="Slabodnick M."/>
            <person name="Ruby J.G."/>
            <person name="Reiff S.B."/>
            <person name="Swart E.C."/>
            <person name="Gosai S."/>
            <person name="Prabakaran S."/>
            <person name="Witkowska E."/>
            <person name="Larue G.E."/>
            <person name="Fisher S."/>
            <person name="Freeman R.M."/>
            <person name="Gunawardena J."/>
            <person name="Chu W."/>
            <person name="Stover N.A."/>
            <person name="Gregory B.D."/>
            <person name="Nowacki M."/>
            <person name="Derisi J."/>
            <person name="Roy S.W."/>
            <person name="Marshall W.F."/>
            <person name="Sood P."/>
        </authorList>
    </citation>
    <scope>NUCLEOTIDE SEQUENCE [LARGE SCALE GENOMIC DNA]</scope>
    <source>
        <strain evidence="2">WM001</strain>
    </source>
</reference>
<dbReference type="EMBL" id="MPUH01001042">
    <property type="protein sequence ID" value="OMJ70918.1"/>
    <property type="molecule type" value="Genomic_DNA"/>
</dbReference>
<feature type="coiled-coil region" evidence="1">
    <location>
        <begin position="295"/>
        <end position="424"/>
    </location>
</feature>
<name>A0A1R2B2B2_9CILI</name>
<dbReference type="AlphaFoldDB" id="A0A1R2B2B2"/>
<feature type="coiled-coil region" evidence="1">
    <location>
        <begin position="456"/>
        <end position="676"/>
    </location>
</feature>
<dbReference type="Proteomes" id="UP000187209">
    <property type="component" value="Unassembled WGS sequence"/>
</dbReference>
<keyword evidence="1" id="KW-0175">Coiled coil</keyword>
<sequence>MINEKGIDKLLEKLSCSLGSLQGTYKDFASKCDKIDKRNYSLRNSISRNPDFIQESILDLKETLAIDSKIFIELKDSLETLDKKCRESLGLVKIPDQFSKNIQKSLVYLTKLFQSDFINIEQRFDELLETIQSMLDKNRPSNSSTRNFEAELSIAKSLSYGDVKPLLKRWSISELQSPQSPKCLDCQKVYNESKTIINKTGSVVNKINSHTFEWPKEENLEKSHHQIMSFPSDNNYELSMATEQFVSMKSVENLKKEIESLKTCLKNAENNSKSNFYKLENDSLLMETNCKNIKIADLESELQQKSFKIQELMMLLENLNHQKTNSQNLSSEIKLNLENHINNLNLKIKKLEFECMENAQTITKKVEKIEKLEEESTNYKTKCERLEEKCLKLQEFATKKIEKVKKTKEKMTEINKNVESNEKLIEMLVEKDMELRKYKEILSFQEGDLFEKTQDLQQMLISYEKIKELLEETKEKNIELNEKSQEYKKIIEEIKEKNIELNEKSQEYKKAIEEKYESLNDENKRIKTILLEAIEKEKSMKIQEDQNKIFNEKITTLETKVSELNEQIEVLQERNEELDEFNSELLKKIENKELQVSTINSNSEILKESNETLKQKLKSENETKEKLVKDNESLVESQNFISDYINSLKESYEKAMSSLKTQIDQLKKKIIEHEQTIHLQQYLYNKLQSEKTIIEPSNKFRKFNRQKTSPAGSDSSQLKSIEALKKIFDTKTLDFNIAAIIGIELDESDPEKFVDRIVELKKERDTYYVASERSEDLINELKEVLNEENENNLLNCVVKLKGNSNSVKTIKKKK</sequence>
<keyword evidence="3" id="KW-1185">Reference proteome</keyword>
<comment type="caution">
    <text evidence="2">The sequence shown here is derived from an EMBL/GenBank/DDBJ whole genome shotgun (WGS) entry which is preliminary data.</text>
</comment>
<evidence type="ECO:0000313" key="2">
    <source>
        <dbReference type="EMBL" id="OMJ70918.1"/>
    </source>
</evidence>